<dbReference type="NCBIfam" id="NF002378">
    <property type="entry name" value="PRK01372.1"/>
    <property type="match status" value="1"/>
</dbReference>
<comment type="subcellular location">
    <subcellularLocation>
        <location evidence="2 13">Cytoplasm</location>
    </subcellularLocation>
</comment>
<evidence type="ECO:0000256" key="13">
    <source>
        <dbReference type="HAMAP-Rule" id="MF_00047"/>
    </source>
</evidence>
<dbReference type="InterPro" id="IPR016185">
    <property type="entry name" value="PreATP-grasp_dom_sf"/>
</dbReference>
<evidence type="ECO:0000256" key="15">
    <source>
        <dbReference type="PIRSR" id="PIRSR039102-3"/>
    </source>
</evidence>
<dbReference type="UniPathway" id="UPA00219"/>
<evidence type="ECO:0000256" key="4">
    <source>
        <dbReference type="ARBA" id="ARBA00012216"/>
    </source>
</evidence>
<dbReference type="GO" id="GO:0008716">
    <property type="term" value="F:D-alanine-D-alanine ligase activity"/>
    <property type="evidence" value="ECO:0007669"/>
    <property type="project" value="UniProtKB-UniRule"/>
</dbReference>
<keyword evidence="6 13" id="KW-0436">Ligase</keyword>
<feature type="active site" evidence="14">
    <location>
        <position position="22"/>
    </location>
</feature>
<protein>
    <recommendedName>
        <fullName evidence="4 13">D-alanine--D-alanine ligase</fullName>
        <ecNumber evidence="4 13">6.3.2.4</ecNumber>
    </recommendedName>
    <alternativeName>
        <fullName evidence="13">D-Ala-D-Ala ligase</fullName>
    </alternativeName>
    <alternativeName>
        <fullName evidence="13">D-alanylalanine synthetase</fullName>
    </alternativeName>
</protein>
<evidence type="ECO:0000256" key="17">
    <source>
        <dbReference type="SAM" id="MobiDB-lite"/>
    </source>
</evidence>
<keyword evidence="11 13" id="KW-0961">Cell wall biogenesis/degradation</keyword>
<evidence type="ECO:0000313" key="19">
    <source>
        <dbReference type="EMBL" id="MBC2595373.1"/>
    </source>
</evidence>
<dbReference type="EMBL" id="JACHVB010000035">
    <property type="protein sequence ID" value="MBC2595373.1"/>
    <property type="molecule type" value="Genomic_DNA"/>
</dbReference>
<dbReference type="GO" id="GO:0005737">
    <property type="term" value="C:cytoplasm"/>
    <property type="evidence" value="ECO:0007669"/>
    <property type="project" value="UniProtKB-SubCell"/>
</dbReference>
<feature type="active site" evidence="14">
    <location>
        <position position="280"/>
    </location>
</feature>
<dbReference type="InterPro" id="IPR005905">
    <property type="entry name" value="D_ala_D_ala"/>
</dbReference>
<dbReference type="PROSITE" id="PS50975">
    <property type="entry name" value="ATP_GRASP"/>
    <property type="match status" value="1"/>
</dbReference>
<dbReference type="Gene3D" id="3.30.470.20">
    <property type="entry name" value="ATP-grasp fold, B domain"/>
    <property type="match status" value="1"/>
</dbReference>
<dbReference type="Pfam" id="PF07478">
    <property type="entry name" value="Dala_Dala_lig_C"/>
    <property type="match status" value="1"/>
</dbReference>
<keyword evidence="7 16" id="KW-0547">Nucleotide-binding</keyword>
<evidence type="ECO:0000256" key="8">
    <source>
        <dbReference type="ARBA" id="ARBA00022840"/>
    </source>
</evidence>
<dbReference type="NCBIfam" id="TIGR01205">
    <property type="entry name" value="D_ala_D_alaTIGR"/>
    <property type="match status" value="1"/>
</dbReference>
<comment type="catalytic activity">
    <reaction evidence="12 13">
        <text>2 D-alanine + ATP = D-alanyl-D-alanine + ADP + phosphate + H(+)</text>
        <dbReference type="Rhea" id="RHEA:11224"/>
        <dbReference type="ChEBI" id="CHEBI:15378"/>
        <dbReference type="ChEBI" id="CHEBI:30616"/>
        <dbReference type="ChEBI" id="CHEBI:43474"/>
        <dbReference type="ChEBI" id="CHEBI:57416"/>
        <dbReference type="ChEBI" id="CHEBI:57822"/>
        <dbReference type="ChEBI" id="CHEBI:456216"/>
        <dbReference type="EC" id="6.3.2.4"/>
    </reaction>
</comment>
<evidence type="ECO:0000313" key="20">
    <source>
        <dbReference type="Proteomes" id="UP000546464"/>
    </source>
</evidence>
<evidence type="ECO:0000256" key="5">
    <source>
        <dbReference type="ARBA" id="ARBA00022490"/>
    </source>
</evidence>
<evidence type="ECO:0000256" key="11">
    <source>
        <dbReference type="ARBA" id="ARBA00023316"/>
    </source>
</evidence>
<keyword evidence="15" id="KW-0460">Magnesium</keyword>
<dbReference type="GO" id="GO:0046872">
    <property type="term" value="F:metal ion binding"/>
    <property type="evidence" value="ECO:0007669"/>
    <property type="project" value="UniProtKB-KW"/>
</dbReference>
<evidence type="ECO:0000256" key="9">
    <source>
        <dbReference type="ARBA" id="ARBA00022960"/>
    </source>
</evidence>
<dbReference type="GO" id="GO:0008360">
    <property type="term" value="P:regulation of cell shape"/>
    <property type="evidence" value="ECO:0007669"/>
    <property type="project" value="UniProtKB-KW"/>
</dbReference>
<evidence type="ECO:0000256" key="6">
    <source>
        <dbReference type="ARBA" id="ARBA00022598"/>
    </source>
</evidence>
<dbReference type="GO" id="GO:0071555">
    <property type="term" value="P:cell wall organization"/>
    <property type="evidence" value="ECO:0007669"/>
    <property type="project" value="UniProtKB-KW"/>
</dbReference>
<comment type="pathway">
    <text evidence="13">Cell wall biogenesis; peptidoglycan biosynthesis.</text>
</comment>
<evidence type="ECO:0000256" key="16">
    <source>
        <dbReference type="PROSITE-ProRule" id="PRU00409"/>
    </source>
</evidence>
<dbReference type="GO" id="GO:0005524">
    <property type="term" value="F:ATP binding"/>
    <property type="evidence" value="ECO:0007669"/>
    <property type="project" value="UniProtKB-UniRule"/>
</dbReference>
<organism evidence="19 20">
    <name type="scientific">Ruficoccus amylovorans</name>
    <dbReference type="NCBI Taxonomy" id="1804625"/>
    <lineage>
        <taxon>Bacteria</taxon>
        <taxon>Pseudomonadati</taxon>
        <taxon>Verrucomicrobiota</taxon>
        <taxon>Opitutia</taxon>
        <taxon>Puniceicoccales</taxon>
        <taxon>Cerasicoccaceae</taxon>
        <taxon>Ruficoccus</taxon>
    </lineage>
</organism>
<dbReference type="PIRSF" id="PIRSF039102">
    <property type="entry name" value="Ddl/VanB"/>
    <property type="match status" value="1"/>
</dbReference>
<dbReference type="PROSITE" id="PS00843">
    <property type="entry name" value="DALA_DALA_LIGASE_1"/>
    <property type="match status" value="1"/>
</dbReference>
<evidence type="ECO:0000256" key="3">
    <source>
        <dbReference type="ARBA" id="ARBA00010871"/>
    </source>
</evidence>
<evidence type="ECO:0000256" key="14">
    <source>
        <dbReference type="PIRSR" id="PIRSR039102-1"/>
    </source>
</evidence>
<comment type="cofactor">
    <cofactor evidence="15">
        <name>Mg(2+)</name>
        <dbReference type="ChEBI" id="CHEBI:18420"/>
    </cofactor>
    <cofactor evidence="15">
        <name>Mn(2+)</name>
        <dbReference type="ChEBI" id="CHEBI:29035"/>
    </cofactor>
    <text evidence="15">Binds 2 magnesium or manganese ions per subunit.</text>
</comment>
<evidence type="ECO:0000256" key="12">
    <source>
        <dbReference type="ARBA" id="ARBA00047614"/>
    </source>
</evidence>
<dbReference type="AlphaFoldDB" id="A0A842HFS0"/>
<dbReference type="GO" id="GO:0009252">
    <property type="term" value="P:peptidoglycan biosynthetic process"/>
    <property type="evidence" value="ECO:0007669"/>
    <property type="project" value="UniProtKB-UniRule"/>
</dbReference>
<evidence type="ECO:0000256" key="7">
    <source>
        <dbReference type="ARBA" id="ARBA00022741"/>
    </source>
</evidence>
<accession>A0A842HFS0</accession>
<evidence type="ECO:0000259" key="18">
    <source>
        <dbReference type="PROSITE" id="PS50975"/>
    </source>
</evidence>
<keyword evidence="9 13" id="KW-0133">Cell shape</keyword>
<keyword evidence="20" id="KW-1185">Reference proteome</keyword>
<evidence type="ECO:0000256" key="1">
    <source>
        <dbReference type="ARBA" id="ARBA00001936"/>
    </source>
</evidence>
<dbReference type="Gene3D" id="3.30.1490.20">
    <property type="entry name" value="ATP-grasp fold, A domain"/>
    <property type="match status" value="1"/>
</dbReference>
<feature type="binding site" evidence="15">
    <location>
        <position position="269"/>
    </location>
    <ligand>
        <name>Mg(2+)</name>
        <dbReference type="ChEBI" id="CHEBI:18420"/>
        <label>2</label>
    </ligand>
</feature>
<keyword evidence="8 16" id="KW-0067">ATP-binding</keyword>
<proteinExistence type="inferred from homology"/>
<dbReference type="PANTHER" id="PTHR23132">
    <property type="entry name" value="D-ALANINE--D-ALANINE LIGASE"/>
    <property type="match status" value="1"/>
</dbReference>
<keyword evidence="10 13" id="KW-0573">Peptidoglycan synthesis</keyword>
<dbReference type="InterPro" id="IPR000291">
    <property type="entry name" value="D-Ala_lig_Van_CS"/>
</dbReference>
<dbReference type="Proteomes" id="UP000546464">
    <property type="component" value="Unassembled WGS sequence"/>
</dbReference>
<dbReference type="HAMAP" id="MF_00047">
    <property type="entry name" value="Dala_Dala_lig"/>
    <property type="match status" value="1"/>
</dbReference>
<dbReference type="InterPro" id="IPR013815">
    <property type="entry name" value="ATP_grasp_subdomain_1"/>
</dbReference>
<feature type="binding site" evidence="15">
    <location>
        <position position="269"/>
    </location>
    <ligand>
        <name>Mg(2+)</name>
        <dbReference type="ChEBI" id="CHEBI:18420"/>
        <label>1</label>
    </ligand>
</feature>
<dbReference type="InterPro" id="IPR011761">
    <property type="entry name" value="ATP-grasp"/>
</dbReference>
<feature type="domain" description="ATP-grasp" evidence="18">
    <location>
        <begin position="107"/>
        <end position="302"/>
    </location>
</feature>
<dbReference type="InterPro" id="IPR011095">
    <property type="entry name" value="Dala_Dala_lig_C"/>
</dbReference>
<feature type="active site" evidence="14">
    <location>
        <position position="151"/>
    </location>
</feature>
<keyword evidence="5 13" id="KW-0963">Cytoplasm</keyword>
<feature type="region of interest" description="Disordered" evidence="17">
    <location>
        <begin position="304"/>
        <end position="330"/>
    </location>
</feature>
<keyword evidence="15" id="KW-0479">Metal-binding</keyword>
<sequence length="330" mass="35052">MGGTAVSERPHITVLCGGPSSEREVSLVSGHSVAEALRAHFEVAVVEFDQPALPKGLDPERTTIFPALHGAFGEDGQIQALLEARGFGYAGSGPEASALCMDKAATKARVAGCGFAEAPAWVFSYDNMPASAALIERLGAHLVIKPVDQGSSVGLHLTANREELEQALSCLTPGIWMAEAFIKGREMTVGVLGGEAMGIVEIVPKGGVYDYQRKYTAGETRYIFPAEVPEELAAHCRDYAERAFAACGCRDFARVDFILTPDGLPYFLEINTIPGLTPTSLLPKSASCRGLSFEELARRMAEPALRRGRAHATNANPGAAPHSDGNPQLT</sequence>
<comment type="caution">
    <text evidence="19">The sequence shown here is derived from an EMBL/GenBank/DDBJ whole genome shotgun (WGS) entry which is preliminary data.</text>
</comment>
<comment type="cofactor">
    <cofactor evidence="1">
        <name>Mn(2+)</name>
        <dbReference type="ChEBI" id="CHEBI:29035"/>
    </cofactor>
</comment>
<comment type="similarity">
    <text evidence="3 13">Belongs to the D-alanine--D-alanine ligase family.</text>
</comment>
<dbReference type="EC" id="6.3.2.4" evidence="4 13"/>
<name>A0A842HFS0_9BACT</name>
<keyword evidence="15" id="KW-0464">Manganese</keyword>
<feature type="binding site" evidence="15">
    <location>
        <position position="271"/>
    </location>
    <ligand>
        <name>Mg(2+)</name>
        <dbReference type="ChEBI" id="CHEBI:18420"/>
        <label>2</label>
    </ligand>
</feature>
<dbReference type="Gene3D" id="3.40.50.20">
    <property type="match status" value="1"/>
</dbReference>
<dbReference type="SUPFAM" id="SSF56059">
    <property type="entry name" value="Glutathione synthetase ATP-binding domain-like"/>
    <property type="match status" value="1"/>
</dbReference>
<comment type="function">
    <text evidence="13">Cell wall formation.</text>
</comment>
<reference evidence="19 20" key="1">
    <citation type="submission" date="2020-07" db="EMBL/GenBank/DDBJ databases">
        <authorList>
            <person name="Feng X."/>
        </authorList>
    </citation>
    <scope>NUCLEOTIDE SEQUENCE [LARGE SCALE GENOMIC DNA]</scope>
    <source>
        <strain evidence="19 20">JCM31066</strain>
    </source>
</reference>
<dbReference type="SUPFAM" id="SSF52440">
    <property type="entry name" value="PreATP-grasp domain"/>
    <property type="match status" value="1"/>
</dbReference>
<dbReference type="PANTHER" id="PTHR23132:SF23">
    <property type="entry name" value="D-ALANINE--D-ALANINE LIGASE B"/>
    <property type="match status" value="1"/>
</dbReference>
<gene>
    <name evidence="13" type="primary">ddl</name>
    <name evidence="19" type="ORF">H5P28_13985</name>
</gene>
<evidence type="ECO:0000256" key="10">
    <source>
        <dbReference type="ARBA" id="ARBA00022984"/>
    </source>
</evidence>
<feature type="binding site" evidence="15">
    <location>
        <position position="256"/>
    </location>
    <ligand>
        <name>Mg(2+)</name>
        <dbReference type="ChEBI" id="CHEBI:18420"/>
        <label>1</label>
    </ligand>
</feature>
<evidence type="ECO:0000256" key="2">
    <source>
        <dbReference type="ARBA" id="ARBA00004496"/>
    </source>
</evidence>